<dbReference type="InterPro" id="IPR036365">
    <property type="entry name" value="PGBD-like_sf"/>
</dbReference>
<keyword evidence="5" id="KW-1185">Reference proteome</keyword>
<dbReference type="RefSeq" id="WP_378801088.1">
    <property type="nucleotide sequence ID" value="NZ_JBHUER010000014.1"/>
</dbReference>
<evidence type="ECO:0000256" key="1">
    <source>
        <dbReference type="SAM" id="MobiDB-lite"/>
    </source>
</evidence>
<comment type="caution">
    <text evidence="4">The sequence shown here is derived from an EMBL/GenBank/DDBJ whole genome shotgun (WGS) entry which is preliminary data.</text>
</comment>
<evidence type="ECO:0000313" key="5">
    <source>
        <dbReference type="Proteomes" id="UP001597308"/>
    </source>
</evidence>
<dbReference type="SUPFAM" id="SSF47090">
    <property type="entry name" value="PGBD-like"/>
    <property type="match status" value="2"/>
</dbReference>
<keyword evidence="2" id="KW-1133">Transmembrane helix</keyword>
<dbReference type="Gene3D" id="1.10.101.10">
    <property type="entry name" value="PGBD-like superfamily/PGBD"/>
    <property type="match status" value="2"/>
</dbReference>
<reference evidence="5" key="1">
    <citation type="journal article" date="2019" name="Int. J. Syst. Evol. Microbiol.">
        <title>The Global Catalogue of Microorganisms (GCM) 10K type strain sequencing project: providing services to taxonomists for standard genome sequencing and annotation.</title>
        <authorList>
            <consortium name="The Broad Institute Genomics Platform"/>
            <consortium name="The Broad Institute Genome Sequencing Center for Infectious Disease"/>
            <person name="Wu L."/>
            <person name="Ma J."/>
        </authorList>
    </citation>
    <scope>NUCLEOTIDE SEQUENCE [LARGE SCALE GENOMIC DNA]</scope>
    <source>
        <strain evidence="5">KCTC 23707</strain>
    </source>
</reference>
<feature type="transmembrane region" description="Helical" evidence="2">
    <location>
        <begin position="35"/>
        <end position="54"/>
    </location>
</feature>
<evidence type="ECO:0000259" key="3">
    <source>
        <dbReference type="Pfam" id="PF01471"/>
    </source>
</evidence>
<evidence type="ECO:0000313" key="4">
    <source>
        <dbReference type="EMBL" id="MFD1705035.1"/>
    </source>
</evidence>
<dbReference type="InterPro" id="IPR036366">
    <property type="entry name" value="PGBDSf"/>
</dbReference>
<feature type="region of interest" description="Disordered" evidence="1">
    <location>
        <begin position="64"/>
        <end position="83"/>
    </location>
</feature>
<dbReference type="EMBL" id="JBHUER010000014">
    <property type="protein sequence ID" value="MFD1705035.1"/>
    <property type="molecule type" value="Genomic_DNA"/>
</dbReference>
<organism evidence="4 5">
    <name type="scientific">Methylopila henanensis</name>
    <dbReference type="NCBI Taxonomy" id="873516"/>
    <lineage>
        <taxon>Bacteria</taxon>
        <taxon>Pseudomonadati</taxon>
        <taxon>Pseudomonadota</taxon>
        <taxon>Alphaproteobacteria</taxon>
        <taxon>Hyphomicrobiales</taxon>
        <taxon>Methylopilaceae</taxon>
        <taxon>Methylopila</taxon>
    </lineage>
</organism>
<sequence length="238" mass="24240">MPKAMARTYDDDASAATGLAGGMFAVARRRPVDTLAALVAAAGVATILVNALALQEGRHPAALQREAPAQHGAARTDAAPAPQRSELVAQIQEALLARGYYDGAVDGVFGAKTSAAISTFEQASGTAVTGVASDRVLAALLVAPANAARVAPLPPRAEPPAARPQPATTGSISAPKLMAVQRALARLGYGPVAIDGKMGAATRAALLSFERDRKLPQTGEPGPQVLRELKAVSGMPLE</sequence>
<protein>
    <submittedName>
        <fullName evidence="4">Peptidoglycan-binding protein</fullName>
    </submittedName>
</protein>
<keyword evidence="2" id="KW-0812">Transmembrane</keyword>
<name>A0ABW4KA16_9HYPH</name>
<feature type="domain" description="Peptidoglycan binding-like" evidence="3">
    <location>
        <begin position="85"/>
        <end position="140"/>
    </location>
</feature>
<dbReference type="Proteomes" id="UP001597308">
    <property type="component" value="Unassembled WGS sequence"/>
</dbReference>
<accession>A0ABW4KA16</accession>
<gene>
    <name evidence="4" type="ORF">ACFSCV_18675</name>
</gene>
<dbReference type="InterPro" id="IPR002477">
    <property type="entry name" value="Peptidoglycan-bd-like"/>
</dbReference>
<dbReference type="Pfam" id="PF01471">
    <property type="entry name" value="PG_binding_1"/>
    <property type="match status" value="2"/>
</dbReference>
<feature type="domain" description="Peptidoglycan binding-like" evidence="3">
    <location>
        <begin position="175"/>
        <end position="228"/>
    </location>
</feature>
<keyword evidence="2" id="KW-0472">Membrane</keyword>
<proteinExistence type="predicted"/>
<evidence type="ECO:0000256" key="2">
    <source>
        <dbReference type="SAM" id="Phobius"/>
    </source>
</evidence>